<dbReference type="FunFam" id="3.10.580.10:FF:000002">
    <property type="entry name" value="Magnesium/cobalt efflux protein CorC"/>
    <property type="match status" value="1"/>
</dbReference>
<dbReference type="OrthoDB" id="9797674at2"/>
<dbReference type="RefSeq" id="WP_109271074.1">
    <property type="nucleotide sequence ID" value="NZ_QFFF01000001.1"/>
</dbReference>
<dbReference type="Proteomes" id="UP000245916">
    <property type="component" value="Unassembled WGS sequence"/>
</dbReference>
<accession>A0A2U2J3L5</accession>
<evidence type="ECO:0000259" key="5">
    <source>
        <dbReference type="PROSITE" id="PS51371"/>
    </source>
</evidence>
<organism evidence="6 7">
    <name type="scientific">Allosphingosinicella humi</name>
    <dbReference type="NCBI Taxonomy" id="2068657"/>
    <lineage>
        <taxon>Bacteria</taxon>
        <taxon>Pseudomonadati</taxon>
        <taxon>Pseudomonadota</taxon>
        <taxon>Alphaproteobacteria</taxon>
        <taxon>Sphingomonadales</taxon>
        <taxon>Sphingomonadaceae</taxon>
        <taxon>Allosphingosinicella</taxon>
    </lineage>
</organism>
<evidence type="ECO:0000313" key="6">
    <source>
        <dbReference type="EMBL" id="PWG02936.1"/>
    </source>
</evidence>
<dbReference type="GO" id="GO:0005886">
    <property type="term" value="C:plasma membrane"/>
    <property type="evidence" value="ECO:0007669"/>
    <property type="project" value="TreeGrafter"/>
</dbReference>
<dbReference type="PANTHER" id="PTHR22777:SF27">
    <property type="entry name" value="MAGNESIUM AND COBALT EFFLUX PROTEIN CORC"/>
    <property type="match status" value="1"/>
</dbReference>
<keyword evidence="3 4" id="KW-0129">CBS domain</keyword>
<dbReference type="Pfam" id="PF00571">
    <property type="entry name" value="CBS"/>
    <property type="match status" value="2"/>
</dbReference>
<reference evidence="6 7" key="1">
    <citation type="submission" date="2018-05" db="EMBL/GenBank/DDBJ databases">
        <title>Genome of Sphingosinicella humi QZX222.</title>
        <authorList>
            <person name="Qiao Z."/>
            <person name="Wang G."/>
        </authorList>
    </citation>
    <scope>NUCLEOTIDE SEQUENCE [LARGE SCALE GENOMIC DNA]</scope>
    <source>
        <strain evidence="6 7">QZX222</strain>
    </source>
</reference>
<keyword evidence="2" id="KW-0677">Repeat</keyword>
<dbReference type="InterPro" id="IPR005170">
    <property type="entry name" value="Transptr-assoc_dom"/>
</dbReference>
<dbReference type="InterPro" id="IPR000644">
    <property type="entry name" value="CBS_dom"/>
</dbReference>
<dbReference type="Pfam" id="PF03471">
    <property type="entry name" value="CorC_HlyC"/>
    <property type="match status" value="1"/>
</dbReference>
<keyword evidence="7" id="KW-1185">Reference proteome</keyword>
<dbReference type="InterPro" id="IPR046342">
    <property type="entry name" value="CBS_dom_sf"/>
</dbReference>
<dbReference type="Gene3D" id="3.10.580.10">
    <property type="entry name" value="CBS-domain"/>
    <property type="match status" value="1"/>
</dbReference>
<dbReference type="Gene3D" id="3.30.465.10">
    <property type="match status" value="1"/>
</dbReference>
<dbReference type="EMBL" id="QFFF01000001">
    <property type="protein sequence ID" value="PWG02936.1"/>
    <property type="molecule type" value="Genomic_DNA"/>
</dbReference>
<evidence type="ECO:0000256" key="3">
    <source>
        <dbReference type="ARBA" id="ARBA00023122"/>
    </source>
</evidence>
<evidence type="ECO:0000313" key="7">
    <source>
        <dbReference type="Proteomes" id="UP000245916"/>
    </source>
</evidence>
<dbReference type="InterPro" id="IPR036318">
    <property type="entry name" value="FAD-bd_PCMH-like_sf"/>
</dbReference>
<proteinExistence type="inferred from homology"/>
<dbReference type="InterPro" id="IPR016169">
    <property type="entry name" value="FAD-bd_PCMH_sub2"/>
</dbReference>
<dbReference type="SMART" id="SM00116">
    <property type="entry name" value="CBS"/>
    <property type="match status" value="2"/>
</dbReference>
<dbReference type="GO" id="GO:0050660">
    <property type="term" value="F:flavin adenine dinucleotide binding"/>
    <property type="evidence" value="ECO:0007669"/>
    <property type="project" value="InterPro"/>
</dbReference>
<gene>
    <name evidence="6" type="ORF">DF286_08695</name>
</gene>
<dbReference type="AlphaFoldDB" id="A0A2U2J3L5"/>
<dbReference type="CDD" id="cd04590">
    <property type="entry name" value="CBS_pair_CorC_HlyC_assoc"/>
    <property type="match status" value="1"/>
</dbReference>
<dbReference type="SUPFAM" id="SSF54631">
    <property type="entry name" value="CBS-domain pair"/>
    <property type="match status" value="1"/>
</dbReference>
<sequence length="297" mass="32881">MPDDDSSDDSPENGRSFWSGLRTFLFGEEGEATLRDQIEEAIENHEGEVPRVGDLTPVERQMLRNLLHFGESTAGDIAVPRGDIFAVPSSIDFKGLVAAFADAGHSRLPVYEENLDRVIGMVHVKDVFTRQMSGDIPEDVRVLIRAPLFVPESMGVLDLLARMRAERVHLAIVVDEFGGTEGIVTIEDVVEEIVGEIEDEHDEEPTGMLIPVEDGIWEADARAELDEVAETIDARLGYIEEDVDTLGGLAFLLAGHVPQCGEVVEHPSGWRLEVTDSDTRRVNRLRLHAPEENQPLK</sequence>
<dbReference type="PROSITE" id="PS51371">
    <property type="entry name" value="CBS"/>
    <property type="match status" value="2"/>
</dbReference>
<dbReference type="InterPro" id="IPR044751">
    <property type="entry name" value="Ion_transp-like_CBS"/>
</dbReference>
<dbReference type="PANTHER" id="PTHR22777">
    <property type="entry name" value="HEMOLYSIN-RELATED"/>
    <property type="match status" value="1"/>
</dbReference>
<feature type="domain" description="CBS" evidence="5">
    <location>
        <begin position="78"/>
        <end position="138"/>
    </location>
</feature>
<comment type="similarity">
    <text evidence="1">Belongs to the UPF0053 family. Hemolysin C subfamily.</text>
</comment>
<evidence type="ECO:0000256" key="4">
    <source>
        <dbReference type="PROSITE-ProRule" id="PRU00703"/>
    </source>
</evidence>
<dbReference type="SMART" id="SM01091">
    <property type="entry name" value="CorC_HlyC"/>
    <property type="match status" value="1"/>
</dbReference>
<comment type="caution">
    <text evidence="6">The sequence shown here is derived from an EMBL/GenBank/DDBJ whole genome shotgun (WGS) entry which is preliminary data.</text>
</comment>
<protein>
    <submittedName>
        <fullName evidence="6">Magnesium/cobalt efflux protein</fullName>
    </submittedName>
</protein>
<feature type="domain" description="CBS" evidence="5">
    <location>
        <begin position="143"/>
        <end position="203"/>
    </location>
</feature>
<evidence type="ECO:0000256" key="2">
    <source>
        <dbReference type="ARBA" id="ARBA00022737"/>
    </source>
</evidence>
<evidence type="ECO:0000256" key="1">
    <source>
        <dbReference type="ARBA" id="ARBA00006446"/>
    </source>
</evidence>
<name>A0A2U2J3L5_9SPHN</name>
<dbReference type="SUPFAM" id="SSF56176">
    <property type="entry name" value="FAD-binding/transporter-associated domain-like"/>
    <property type="match status" value="1"/>
</dbReference>